<reference evidence="1 2" key="2">
    <citation type="journal article" date="2015" name="PLoS ONE">
        <title>Comparative Genomic and Phylogenomic Analyses Reveal a Conserved Core Genome Shared by Estuarine and Oceanic Cyanopodoviruses.</title>
        <authorList>
            <person name="Huang S."/>
            <person name="Zhang S."/>
            <person name="Jiao N."/>
            <person name="Chen F."/>
        </authorList>
    </citation>
    <scope>NUCLEOTIDE SEQUENCE [LARGE SCALE GENOMIC DNA]</scope>
</reference>
<proteinExistence type="predicted"/>
<dbReference type="GeneID" id="22112080"/>
<dbReference type="Proteomes" id="UP000030041">
    <property type="component" value="Segment"/>
</dbReference>
<protein>
    <submittedName>
        <fullName evidence="1">Uncharacterized protein</fullName>
    </submittedName>
</protein>
<reference evidence="2" key="1">
    <citation type="submission" date="2012-12" db="EMBL/GenBank/DDBJ databases">
        <title>Genomics of marine cyanopodoviruses.</title>
        <authorList>
            <person name="Huang S."/>
            <person name="Chen F."/>
        </authorList>
    </citation>
    <scope>NUCLEOTIDE SEQUENCE [LARGE SCALE GENOMIC DNA]</scope>
</reference>
<accession>A0A096VL00</accession>
<organism evidence="1 2">
    <name type="scientific">Synechococcus phage S-CBP2</name>
    <dbReference type="NCBI Taxonomy" id="756277"/>
    <lineage>
        <taxon>Viruses</taxon>
        <taxon>Duplodnaviria</taxon>
        <taxon>Heunggongvirae</taxon>
        <taxon>Uroviricota</taxon>
        <taxon>Caudoviricetes</taxon>
        <taxon>Autographivirales</taxon>
        <taxon>Kembevirus</taxon>
        <taxon>Kembevirus SCBP2</taxon>
    </lineage>
</organism>
<keyword evidence="2" id="KW-1185">Reference proteome</keyword>
<sequence>MGKQQQTPIEYAFLSMVDRLDRLAAVISDPYSKISNDKKLAIKNAAEAIEEEWILDPSMRAPREE</sequence>
<name>A0A096VL00_9CAUD</name>
<dbReference type="KEGG" id="vg:22112080"/>
<evidence type="ECO:0000313" key="2">
    <source>
        <dbReference type="Proteomes" id="UP000030041"/>
    </source>
</evidence>
<dbReference type="RefSeq" id="YP_009103109.1">
    <property type="nucleotide sequence ID" value="NC_025455.1"/>
</dbReference>
<evidence type="ECO:0000313" key="1">
    <source>
        <dbReference type="EMBL" id="AGK86707.1"/>
    </source>
</evidence>
<dbReference type="EMBL" id="KC310806">
    <property type="protein sequence ID" value="AGK86707.1"/>
    <property type="molecule type" value="Genomic_DNA"/>
</dbReference>
<gene>
    <name evidence="1" type="ORF">S-CBP2_0001</name>
</gene>